<dbReference type="InterPro" id="IPR020549">
    <property type="entry name" value="YbeY_CS"/>
</dbReference>
<dbReference type="GO" id="GO:0004519">
    <property type="term" value="F:endonuclease activity"/>
    <property type="evidence" value="ECO:0007669"/>
    <property type="project" value="UniProtKB-KW"/>
</dbReference>
<keyword evidence="7" id="KW-0862">Zinc</keyword>
<dbReference type="SUPFAM" id="SSF55486">
    <property type="entry name" value="Metalloproteases ('zincins'), catalytic domain"/>
    <property type="match status" value="1"/>
</dbReference>
<dbReference type="PANTHER" id="PTHR46986:SF1">
    <property type="entry name" value="ENDORIBONUCLEASE YBEY, CHLOROPLASTIC"/>
    <property type="match status" value="1"/>
</dbReference>
<sequence>MWSFNYLLGRFRPQEWLANHRRDYGQRNRCVRPPNLTRTREPYELFGTTLLLGCVLSQFPRRVQTEFLQPGSATKYRATSTSIKCTGSAVRKSRRPRLRVMASPSEDLALAPEEADMLLRWCRTDGRLALRAAMAATLPLIASTFTTAEGSPEADLPRSFNAEELTMSTDATSPGHSVPTCSSSIAPFHADFMQEPIPSQIELSIYLCTDAQIQLLNKHYRLVDASTDVLSFPQQQLRVLGDVVISIETAQRQATGRLRDELRILLLHGILHLLGYDHEIDEANHELFMQVEHAIMRTLKWRGSGLILDRSA</sequence>
<evidence type="ECO:0000256" key="6">
    <source>
        <dbReference type="ARBA" id="ARBA00022801"/>
    </source>
</evidence>
<accession>A0A7J7IR07</accession>
<keyword evidence="3" id="KW-0540">Nuclease</keyword>
<keyword evidence="5" id="KW-0255">Endonuclease</keyword>
<keyword evidence="6" id="KW-0378">Hydrolase</keyword>
<evidence type="ECO:0000256" key="1">
    <source>
        <dbReference type="ARBA" id="ARBA00001947"/>
    </source>
</evidence>
<evidence type="ECO:0008006" key="10">
    <source>
        <dbReference type="Google" id="ProtNLM"/>
    </source>
</evidence>
<evidence type="ECO:0000256" key="3">
    <source>
        <dbReference type="ARBA" id="ARBA00022722"/>
    </source>
</evidence>
<dbReference type="NCBIfam" id="TIGR00043">
    <property type="entry name" value="rRNA maturation RNase YbeY"/>
    <property type="match status" value="1"/>
</dbReference>
<dbReference type="PANTHER" id="PTHR46986">
    <property type="entry name" value="ENDORIBONUCLEASE YBEY, CHLOROPLASTIC"/>
    <property type="match status" value="1"/>
</dbReference>
<dbReference type="InterPro" id="IPR002036">
    <property type="entry name" value="YbeY"/>
</dbReference>
<keyword evidence="9" id="KW-1185">Reference proteome</keyword>
<gene>
    <name evidence="8" type="ORF">F1559_001827</name>
</gene>
<evidence type="ECO:0000313" key="8">
    <source>
        <dbReference type="EMBL" id="KAF6005170.1"/>
    </source>
</evidence>
<evidence type="ECO:0000256" key="5">
    <source>
        <dbReference type="ARBA" id="ARBA00022759"/>
    </source>
</evidence>
<comment type="caution">
    <text evidence="8">The sequence shown here is derived from an EMBL/GenBank/DDBJ whole genome shotgun (WGS) entry which is preliminary data.</text>
</comment>
<dbReference type="GO" id="GO:0004222">
    <property type="term" value="F:metalloendopeptidase activity"/>
    <property type="evidence" value="ECO:0007669"/>
    <property type="project" value="InterPro"/>
</dbReference>
<organism evidence="8 9">
    <name type="scientific">Cyanidiococcus yangmingshanensis</name>
    <dbReference type="NCBI Taxonomy" id="2690220"/>
    <lineage>
        <taxon>Eukaryota</taxon>
        <taxon>Rhodophyta</taxon>
        <taxon>Bangiophyceae</taxon>
        <taxon>Cyanidiales</taxon>
        <taxon>Cyanidiaceae</taxon>
        <taxon>Cyanidiococcus</taxon>
    </lineage>
</organism>
<name>A0A7J7IR07_9RHOD</name>
<dbReference type="Proteomes" id="UP000530660">
    <property type="component" value="Unassembled WGS sequence"/>
</dbReference>
<dbReference type="OrthoDB" id="27226at2759"/>
<dbReference type="InterPro" id="IPR023091">
    <property type="entry name" value="MetalPrtase_cat_dom_sf_prd"/>
</dbReference>
<evidence type="ECO:0000256" key="2">
    <source>
        <dbReference type="ARBA" id="ARBA00010875"/>
    </source>
</evidence>
<dbReference type="GO" id="GO:0006364">
    <property type="term" value="P:rRNA processing"/>
    <property type="evidence" value="ECO:0007669"/>
    <property type="project" value="InterPro"/>
</dbReference>
<evidence type="ECO:0000313" key="9">
    <source>
        <dbReference type="Proteomes" id="UP000530660"/>
    </source>
</evidence>
<proteinExistence type="inferred from homology"/>
<protein>
    <recommendedName>
        <fullName evidence="10">rRNA maturation factor</fullName>
    </recommendedName>
</protein>
<dbReference type="AlphaFoldDB" id="A0A7J7IR07"/>
<comment type="similarity">
    <text evidence="2">Belongs to the endoribonuclease YbeY family.</text>
</comment>
<dbReference type="PROSITE" id="PS01306">
    <property type="entry name" value="UPF0054"/>
    <property type="match status" value="1"/>
</dbReference>
<evidence type="ECO:0000256" key="4">
    <source>
        <dbReference type="ARBA" id="ARBA00022723"/>
    </source>
</evidence>
<dbReference type="Gene3D" id="3.40.390.30">
    <property type="entry name" value="Metalloproteases ('zincins'), catalytic domain"/>
    <property type="match status" value="1"/>
</dbReference>
<reference evidence="8 9" key="1">
    <citation type="journal article" date="2020" name="J. Phycol.">
        <title>Comparative genome analysis reveals Cyanidiococcus gen. nov., a new extremophilic red algal genus sister to Cyanidioschyzon (Cyanidioschyzonaceae, Rhodophyta).</title>
        <authorList>
            <person name="Liu S.-L."/>
            <person name="Chiang Y.-R."/>
            <person name="Yoon H.S."/>
            <person name="Fu H.-Y."/>
        </authorList>
    </citation>
    <scope>NUCLEOTIDE SEQUENCE [LARGE SCALE GENOMIC DNA]</scope>
    <source>
        <strain evidence="8 9">THAL066</strain>
    </source>
</reference>
<comment type="cofactor">
    <cofactor evidence="1">
        <name>Zn(2+)</name>
        <dbReference type="ChEBI" id="CHEBI:29105"/>
    </cofactor>
</comment>
<dbReference type="EMBL" id="VWRR01000001">
    <property type="protein sequence ID" value="KAF6005170.1"/>
    <property type="molecule type" value="Genomic_DNA"/>
</dbReference>
<evidence type="ECO:0000256" key="7">
    <source>
        <dbReference type="ARBA" id="ARBA00022833"/>
    </source>
</evidence>
<dbReference type="GO" id="GO:0046872">
    <property type="term" value="F:metal ion binding"/>
    <property type="evidence" value="ECO:0007669"/>
    <property type="project" value="UniProtKB-KW"/>
</dbReference>
<keyword evidence="4" id="KW-0479">Metal-binding</keyword>
<dbReference type="Pfam" id="PF02130">
    <property type="entry name" value="YbeY"/>
    <property type="match status" value="1"/>
</dbReference>
<dbReference type="HAMAP" id="MF_00009">
    <property type="entry name" value="Endoribonucl_YbeY"/>
    <property type="match status" value="1"/>
</dbReference>